<comment type="caution">
    <text evidence="8">The sequence shown here is derived from an EMBL/GenBank/DDBJ whole genome shotgun (WGS) entry which is preliminary data.</text>
</comment>
<evidence type="ECO:0000313" key="9">
    <source>
        <dbReference type="Proteomes" id="UP000236333"/>
    </source>
</evidence>
<feature type="transmembrane region" description="Helical" evidence="6">
    <location>
        <begin position="129"/>
        <end position="148"/>
    </location>
</feature>
<dbReference type="PANTHER" id="PTHR32322:SF2">
    <property type="entry name" value="EAMA DOMAIN-CONTAINING PROTEIN"/>
    <property type="match status" value="1"/>
</dbReference>
<evidence type="ECO:0000313" key="8">
    <source>
        <dbReference type="EMBL" id="PNH05330.1"/>
    </source>
</evidence>
<comment type="similarity">
    <text evidence="2">Belongs to the drug/metabolite transporter (DMT) superfamily. Plant drug/metabolite exporter (P-DME) (TC 2.A.7.4) family.</text>
</comment>
<feature type="transmembrane region" description="Helical" evidence="6">
    <location>
        <begin position="218"/>
        <end position="238"/>
    </location>
</feature>
<dbReference type="GO" id="GO:0009507">
    <property type="term" value="C:chloroplast"/>
    <property type="evidence" value="ECO:0007669"/>
    <property type="project" value="TreeGrafter"/>
</dbReference>
<feature type="domain" description="EamA" evidence="7">
    <location>
        <begin position="126"/>
        <end position="288"/>
    </location>
</feature>
<accession>A0A2J7ZYJ1</accession>
<evidence type="ECO:0000259" key="7">
    <source>
        <dbReference type="Pfam" id="PF00892"/>
    </source>
</evidence>
<dbReference type="OrthoDB" id="1917929at2759"/>
<sequence length="301" mass="30034">MALVAWAASTGRAQPSTLKAWAWVLAFALVDAAAFQGCLAEGLTRTSAGLGSVIIDSQPLSVAVLAALLFGERLSGVGVAGLLLGVAGLGLLEVPGDSIGDAAQLVLSGEWRPQLPGADGGSPLDSGELWMLMAAQSMAVGTVMVRYVTKHVDPIMATGWHMVIGGAVLAAAAASAGLDHDTTAAPASAAAGSAVTATDLVASLSAQLSQLTPADAVAMTYVSMLGGAASYGIFFYFASRGSLTSLSSLTFLTPIFASAAGYVALGEVLSPLQLLGGAVTLAAVGCINYRPQAPGQSNPDL</sequence>
<proteinExistence type="inferred from homology"/>
<dbReference type="GO" id="GO:0016020">
    <property type="term" value="C:membrane"/>
    <property type="evidence" value="ECO:0007669"/>
    <property type="project" value="UniProtKB-SubCell"/>
</dbReference>
<dbReference type="Proteomes" id="UP000236333">
    <property type="component" value="Unassembled WGS sequence"/>
</dbReference>
<dbReference type="InterPro" id="IPR050638">
    <property type="entry name" value="AA-Vitamin_Transporters"/>
</dbReference>
<reference evidence="8 9" key="1">
    <citation type="journal article" date="2017" name="Mol. Biol. Evol.">
        <title>The 4-celled Tetrabaena socialis nuclear genome reveals the essential components for genetic control of cell number at the origin of multicellularity in the volvocine lineage.</title>
        <authorList>
            <person name="Featherston J."/>
            <person name="Arakaki Y."/>
            <person name="Hanschen E.R."/>
            <person name="Ferris P.J."/>
            <person name="Michod R.E."/>
            <person name="Olson B.J.S.C."/>
            <person name="Nozaki H."/>
            <person name="Durand P.M."/>
        </authorList>
    </citation>
    <scope>NUCLEOTIDE SEQUENCE [LARGE SCALE GENOMIC DNA]</scope>
    <source>
        <strain evidence="8 9">NIES-571</strain>
    </source>
</reference>
<organism evidence="8 9">
    <name type="scientific">Tetrabaena socialis</name>
    <dbReference type="NCBI Taxonomy" id="47790"/>
    <lineage>
        <taxon>Eukaryota</taxon>
        <taxon>Viridiplantae</taxon>
        <taxon>Chlorophyta</taxon>
        <taxon>core chlorophytes</taxon>
        <taxon>Chlorophyceae</taxon>
        <taxon>CS clade</taxon>
        <taxon>Chlamydomonadales</taxon>
        <taxon>Tetrabaenaceae</taxon>
        <taxon>Tetrabaena</taxon>
    </lineage>
</organism>
<dbReference type="InterPro" id="IPR000620">
    <property type="entry name" value="EamA_dom"/>
</dbReference>
<evidence type="ECO:0000256" key="3">
    <source>
        <dbReference type="ARBA" id="ARBA00022692"/>
    </source>
</evidence>
<dbReference type="EMBL" id="PGGS01000314">
    <property type="protein sequence ID" value="PNH05330.1"/>
    <property type="molecule type" value="Genomic_DNA"/>
</dbReference>
<keyword evidence="4 6" id="KW-1133">Transmembrane helix</keyword>
<evidence type="ECO:0000256" key="5">
    <source>
        <dbReference type="ARBA" id="ARBA00023136"/>
    </source>
</evidence>
<feature type="non-terminal residue" evidence="8">
    <location>
        <position position="301"/>
    </location>
</feature>
<protein>
    <recommendedName>
        <fullName evidence="7">EamA domain-containing protein</fullName>
    </recommendedName>
</protein>
<feature type="transmembrane region" description="Helical" evidence="6">
    <location>
        <begin position="160"/>
        <end position="178"/>
    </location>
</feature>
<comment type="subcellular location">
    <subcellularLocation>
        <location evidence="1">Membrane</location>
        <topology evidence="1">Multi-pass membrane protein</topology>
    </subcellularLocation>
</comment>
<dbReference type="SUPFAM" id="SSF103481">
    <property type="entry name" value="Multidrug resistance efflux transporter EmrE"/>
    <property type="match status" value="2"/>
</dbReference>
<feature type="transmembrane region" description="Helical" evidence="6">
    <location>
        <begin position="245"/>
        <end position="265"/>
    </location>
</feature>
<name>A0A2J7ZYJ1_9CHLO</name>
<gene>
    <name evidence="8" type="ORF">TSOC_008405</name>
</gene>
<keyword evidence="9" id="KW-1185">Reference proteome</keyword>
<dbReference type="AlphaFoldDB" id="A0A2J7ZYJ1"/>
<feature type="domain" description="EamA" evidence="7">
    <location>
        <begin position="2"/>
        <end position="92"/>
    </location>
</feature>
<keyword evidence="5 6" id="KW-0472">Membrane</keyword>
<evidence type="ECO:0000256" key="2">
    <source>
        <dbReference type="ARBA" id="ARBA00007635"/>
    </source>
</evidence>
<dbReference type="Pfam" id="PF00892">
    <property type="entry name" value="EamA"/>
    <property type="match status" value="2"/>
</dbReference>
<evidence type="ECO:0000256" key="6">
    <source>
        <dbReference type="SAM" id="Phobius"/>
    </source>
</evidence>
<evidence type="ECO:0000256" key="4">
    <source>
        <dbReference type="ARBA" id="ARBA00022989"/>
    </source>
</evidence>
<dbReference type="InterPro" id="IPR037185">
    <property type="entry name" value="EmrE-like"/>
</dbReference>
<feature type="transmembrane region" description="Helical" evidence="6">
    <location>
        <begin position="20"/>
        <end position="39"/>
    </location>
</feature>
<dbReference type="PANTHER" id="PTHR32322">
    <property type="entry name" value="INNER MEMBRANE TRANSPORTER"/>
    <property type="match status" value="1"/>
</dbReference>
<keyword evidence="3 6" id="KW-0812">Transmembrane</keyword>
<evidence type="ECO:0000256" key="1">
    <source>
        <dbReference type="ARBA" id="ARBA00004141"/>
    </source>
</evidence>